<sequence length="101" mass="11464">MQLGFDRQHFTLPRVGIFFGLNKGRPSRVTRSTKPWDSVQFLFEFVVKGLVTDQFHLVRKIGKAPTPGCLENLTARSTPDLLISSLIKAEQRREFSAGDCR</sequence>
<accession>A0A4Q4LE14</accession>
<evidence type="ECO:0000313" key="1">
    <source>
        <dbReference type="EMBL" id="RYM44874.1"/>
    </source>
</evidence>
<dbReference type="AlphaFoldDB" id="A0A4Q4LE14"/>
<organism evidence="1 2">
    <name type="scientific">Pseudomonas koreensis</name>
    <dbReference type="NCBI Taxonomy" id="198620"/>
    <lineage>
        <taxon>Bacteria</taxon>
        <taxon>Pseudomonadati</taxon>
        <taxon>Pseudomonadota</taxon>
        <taxon>Gammaproteobacteria</taxon>
        <taxon>Pseudomonadales</taxon>
        <taxon>Pseudomonadaceae</taxon>
        <taxon>Pseudomonas</taxon>
    </lineage>
</organism>
<reference evidence="1 2" key="1">
    <citation type="submission" date="2019-02" db="EMBL/GenBank/DDBJ databases">
        <title>Genome of Pseudomonas korensis isolated from heavy metal contaminated environment.</title>
        <authorList>
            <person name="Ayangbenro A.S."/>
            <person name="Babalola O."/>
        </authorList>
    </citation>
    <scope>NUCLEOTIDE SEQUENCE [LARGE SCALE GENOMIC DNA]</scope>
    <source>
        <strain evidence="1 2">AB36</strain>
    </source>
</reference>
<evidence type="ECO:0000313" key="2">
    <source>
        <dbReference type="Proteomes" id="UP000291107"/>
    </source>
</evidence>
<gene>
    <name evidence="1" type="ORF">EVS84_03765</name>
</gene>
<comment type="caution">
    <text evidence="1">The sequence shown here is derived from an EMBL/GenBank/DDBJ whole genome shotgun (WGS) entry which is preliminary data.</text>
</comment>
<protein>
    <submittedName>
        <fullName evidence="1">Uncharacterized protein</fullName>
    </submittedName>
</protein>
<proteinExistence type="predicted"/>
<name>A0A4Q4LE14_9PSED</name>
<dbReference type="EMBL" id="SEUB01000001">
    <property type="protein sequence ID" value="RYM44874.1"/>
    <property type="molecule type" value="Genomic_DNA"/>
</dbReference>
<dbReference type="Proteomes" id="UP000291107">
    <property type="component" value="Unassembled WGS sequence"/>
</dbReference>